<dbReference type="PANTHER" id="PTHR32248:SF4">
    <property type="entry name" value="RNA POLYMERASE SIGMA-54 FACTOR"/>
    <property type="match status" value="1"/>
</dbReference>
<dbReference type="Pfam" id="PF00309">
    <property type="entry name" value="Sigma54_AID"/>
    <property type="match status" value="1"/>
</dbReference>
<keyword evidence="7" id="KW-0238">DNA-binding</keyword>
<dbReference type="Gene3D" id="1.10.10.60">
    <property type="entry name" value="Homeodomain-like"/>
    <property type="match status" value="1"/>
</dbReference>
<comment type="similarity">
    <text evidence="1">Belongs to the sigma-54 factor family.</text>
</comment>
<dbReference type="Proteomes" id="UP000317093">
    <property type="component" value="Chromosome"/>
</dbReference>
<evidence type="ECO:0000256" key="2">
    <source>
        <dbReference type="ARBA" id="ARBA00022478"/>
    </source>
</evidence>
<dbReference type="PROSITE" id="PS00718">
    <property type="entry name" value="SIGMA54_2"/>
    <property type="match status" value="1"/>
</dbReference>
<protein>
    <submittedName>
        <fullName evidence="12">RNA polymerase sigma-54 factor</fullName>
    </submittedName>
</protein>
<dbReference type="PRINTS" id="PR00045">
    <property type="entry name" value="SIGMA54FCT"/>
</dbReference>
<keyword evidence="8" id="KW-0804">Transcription</keyword>
<organism evidence="12 13">
    <name type="scientific">Kolteria novifilia</name>
    <dbReference type="NCBI Taxonomy" id="2527975"/>
    <lineage>
        <taxon>Bacteria</taxon>
        <taxon>Pseudomonadati</taxon>
        <taxon>Planctomycetota</taxon>
        <taxon>Planctomycetia</taxon>
        <taxon>Kolteriales</taxon>
        <taxon>Kolteriaceae</taxon>
        <taxon>Kolteria</taxon>
    </lineage>
</organism>
<dbReference type="GO" id="GO:0016779">
    <property type="term" value="F:nucleotidyltransferase activity"/>
    <property type="evidence" value="ECO:0007669"/>
    <property type="project" value="UniProtKB-KW"/>
</dbReference>
<dbReference type="GO" id="GO:0006352">
    <property type="term" value="P:DNA-templated transcription initiation"/>
    <property type="evidence" value="ECO:0007669"/>
    <property type="project" value="InterPro"/>
</dbReference>
<dbReference type="Pfam" id="PF04963">
    <property type="entry name" value="Sigma54_CBD"/>
    <property type="match status" value="1"/>
</dbReference>
<dbReference type="Gene3D" id="1.10.10.1330">
    <property type="entry name" value="RNA polymerase sigma-54 factor, core-binding domain"/>
    <property type="match status" value="1"/>
</dbReference>
<evidence type="ECO:0000256" key="1">
    <source>
        <dbReference type="ARBA" id="ARBA00008798"/>
    </source>
</evidence>
<evidence type="ECO:0000256" key="8">
    <source>
        <dbReference type="ARBA" id="ARBA00023163"/>
    </source>
</evidence>
<sequence length="493" mass="56373">MRLDVSQQMRMLQQMKLAPRMIQSMEILQLPIMALEERIQQEFEQNITLELGTSANETPTTDFEAEHGATTDGSLSDQEKSDGPSDQEIDAFEQLVDEWNENFTPTHQPSRLAGIELSDKKQDAMQNMVGRPSSLEDHLLDQINLADAEPHIIEFARHIVANLDHRGFLTSPLSEIRLTFTHPISDEDSEEALFLVQQLEPAGVGARDLRECLLLQLENPELDIEHADVLRTLVANHLEDLEHNRLPQVERKTGYSLELIREAMEQLRHLDLNPGGSYVPTSVQYVVPDVVIEPDSNGDFVIKMNDDNTPRVRISKQYANMLREKRGDPKTLEYVKRKLTAARWLLDSIEQRRNTLEKVTRAIVEHQKSFLEKGPDAIEPLKMQQIADKVGVHVTTVSRAVDDKWVQTPRGIFPLKRFFGGGTTTADGQEVAWDTIKRKLTEIIDQEDKRSPYSDDELVNRLKDLGYPLARRTVTKYRKMLAIPSSRQRKQHV</sequence>
<evidence type="ECO:0000256" key="3">
    <source>
        <dbReference type="ARBA" id="ARBA00022679"/>
    </source>
</evidence>
<evidence type="ECO:0000256" key="4">
    <source>
        <dbReference type="ARBA" id="ARBA00022695"/>
    </source>
</evidence>
<evidence type="ECO:0000313" key="12">
    <source>
        <dbReference type="EMBL" id="QDU63593.1"/>
    </source>
</evidence>
<dbReference type="InterPro" id="IPR007046">
    <property type="entry name" value="RNA_pol_sigma_54_core-bd"/>
</dbReference>
<dbReference type="InterPro" id="IPR038709">
    <property type="entry name" value="RpoN_core-bd_sf"/>
</dbReference>
<proteinExistence type="inferred from homology"/>
<feature type="domain" description="RNA polymerase sigma factor 54 DNA-binding" evidence="10">
    <location>
        <begin position="333"/>
        <end position="491"/>
    </location>
</feature>
<evidence type="ECO:0000256" key="9">
    <source>
        <dbReference type="SAM" id="MobiDB-lite"/>
    </source>
</evidence>
<name>A0A518B9K2_9BACT</name>
<dbReference type="RefSeq" id="WP_145261167.1">
    <property type="nucleotide sequence ID" value="NZ_CP036279.1"/>
</dbReference>
<dbReference type="PROSITE" id="PS50044">
    <property type="entry name" value="SIGMA54_3"/>
    <property type="match status" value="1"/>
</dbReference>
<evidence type="ECO:0000256" key="7">
    <source>
        <dbReference type="ARBA" id="ARBA00023125"/>
    </source>
</evidence>
<feature type="region of interest" description="Disordered" evidence="9">
    <location>
        <begin position="52"/>
        <end position="86"/>
    </location>
</feature>
<evidence type="ECO:0000256" key="5">
    <source>
        <dbReference type="ARBA" id="ARBA00023015"/>
    </source>
</evidence>
<reference evidence="12 13" key="1">
    <citation type="submission" date="2019-02" db="EMBL/GenBank/DDBJ databases">
        <title>Deep-cultivation of Planctomycetes and their phenomic and genomic characterization uncovers novel biology.</title>
        <authorList>
            <person name="Wiegand S."/>
            <person name="Jogler M."/>
            <person name="Boedeker C."/>
            <person name="Pinto D."/>
            <person name="Vollmers J."/>
            <person name="Rivas-Marin E."/>
            <person name="Kohn T."/>
            <person name="Peeters S.H."/>
            <person name="Heuer A."/>
            <person name="Rast P."/>
            <person name="Oberbeckmann S."/>
            <person name="Bunk B."/>
            <person name="Jeske O."/>
            <person name="Meyerdierks A."/>
            <person name="Storesund J.E."/>
            <person name="Kallscheuer N."/>
            <person name="Luecker S."/>
            <person name="Lage O.M."/>
            <person name="Pohl T."/>
            <person name="Merkel B.J."/>
            <person name="Hornburger P."/>
            <person name="Mueller R.-W."/>
            <person name="Bruemmer F."/>
            <person name="Labrenz M."/>
            <person name="Spormann A.M."/>
            <person name="Op den Camp H."/>
            <person name="Overmann J."/>
            <person name="Amann R."/>
            <person name="Jetten M.S.M."/>
            <person name="Mascher T."/>
            <person name="Medema M.H."/>
            <person name="Devos D.P."/>
            <person name="Kaster A.-K."/>
            <person name="Ovreas L."/>
            <person name="Rohde M."/>
            <person name="Galperin M.Y."/>
            <person name="Jogler C."/>
        </authorList>
    </citation>
    <scope>NUCLEOTIDE SEQUENCE [LARGE SCALE GENOMIC DNA]</scope>
    <source>
        <strain evidence="12 13">Pan216</strain>
    </source>
</reference>
<dbReference type="EMBL" id="CP036279">
    <property type="protein sequence ID" value="QDU63593.1"/>
    <property type="molecule type" value="Genomic_DNA"/>
</dbReference>
<keyword evidence="4" id="KW-0548">Nucleotidyltransferase</keyword>
<dbReference type="OrthoDB" id="9814402at2"/>
<dbReference type="KEGG" id="knv:Pan216_44740"/>
<dbReference type="NCBIfam" id="TIGR02395">
    <property type="entry name" value="rpoN_sigma"/>
    <property type="match status" value="1"/>
</dbReference>
<dbReference type="Pfam" id="PF04552">
    <property type="entry name" value="Sigma54_DBD"/>
    <property type="match status" value="1"/>
</dbReference>
<evidence type="ECO:0000259" key="11">
    <source>
        <dbReference type="Pfam" id="PF04963"/>
    </source>
</evidence>
<dbReference type="PIRSF" id="PIRSF000774">
    <property type="entry name" value="RpoN"/>
    <property type="match status" value="1"/>
</dbReference>
<keyword evidence="2" id="KW-0240">DNA-directed RNA polymerase</keyword>
<feature type="domain" description="RNA polymerase sigma factor 54 core-binding" evidence="11">
    <location>
        <begin position="125"/>
        <end position="318"/>
    </location>
</feature>
<accession>A0A518B9K2</accession>
<dbReference type="GO" id="GO:0000428">
    <property type="term" value="C:DNA-directed RNA polymerase complex"/>
    <property type="evidence" value="ECO:0007669"/>
    <property type="project" value="UniProtKB-KW"/>
</dbReference>
<dbReference type="GO" id="GO:0016987">
    <property type="term" value="F:sigma factor activity"/>
    <property type="evidence" value="ECO:0007669"/>
    <property type="project" value="UniProtKB-KW"/>
</dbReference>
<keyword evidence="3" id="KW-0808">Transferase</keyword>
<keyword evidence="6" id="KW-0731">Sigma factor</keyword>
<keyword evidence="5" id="KW-0805">Transcription regulation</keyword>
<evidence type="ECO:0000259" key="10">
    <source>
        <dbReference type="Pfam" id="PF04552"/>
    </source>
</evidence>
<dbReference type="AlphaFoldDB" id="A0A518B9K2"/>
<dbReference type="GO" id="GO:0001216">
    <property type="term" value="F:DNA-binding transcription activator activity"/>
    <property type="evidence" value="ECO:0007669"/>
    <property type="project" value="InterPro"/>
</dbReference>
<dbReference type="PANTHER" id="PTHR32248">
    <property type="entry name" value="RNA POLYMERASE SIGMA-54 FACTOR"/>
    <property type="match status" value="1"/>
</dbReference>
<evidence type="ECO:0000313" key="13">
    <source>
        <dbReference type="Proteomes" id="UP000317093"/>
    </source>
</evidence>
<dbReference type="InterPro" id="IPR007634">
    <property type="entry name" value="RNA_pol_sigma_54_DNA-bd"/>
</dbReference>
<gene>
    <name evidence="12" type="primary">rpoN</name>
    <name evidence="12" type="ORF">Pan216_44740</name>
</gene>
<evidence type="ECO:0000256" key="6">
    <source>
        <dbReference type="ARBA" id="ARBA00023082"/>
    </source>
</evidence>
<feature type="compositionally biased region" description="Polar residues" evidence="9">
    <location>
        <begin position="52"/>
        <end position="61"/>
    </location>
</feature>
<keyword evidence="13" id="KW-1185">Reference proteome</keyword>
<dbReference type="InterPro" id="IPR000394">
    <property type="entry name" value="RNA_pol_sigma_54"/>
</dbReference>
<dbReference type="GO" id="GO:0003677">
    <property type="term" value="F:DNA binding"/>
    <property type="evidence" value="ECO:0007669"/>
    <property type="project" value="UniProtKB-KW"/>
</dbReference>